<dbReference type="EC" id="2.1.-.-" evidence="2"/>
<reference evidence="2 5" key="2">
    <citation type="submission" date="2023-12" db="EMBL/GenBank/DDBJ databases">
        <title>Genome sequencing of Xanthomonas floridensis.</title>
        <authorList>
            <person name="Greer S."/>
            <person name="Harrison J."/>
            <person name="Grant M."/>
            <person name="Vicente J."/>
            <person name="Studholme D."/>
        </authorList>
    </citation>
    <scope>NUCLEOTIDE SEQUENCE [LARGE SCALE GENOMIC DNA]</scope>
    <source>
        <strain evidence="2 5">WHRI 8848</strain>
    </source>
</reference>
<keyword evidence="3" id="KW-0808">Transferase</keyword>
<evidence type="ECO:0000259" key="1">
    <source>
        <dbReference type="Pfam" id="PF13649"/>
    </source>
</evidence>
<proteinExistence type="predicted"/>
<dbReference type="GO" id="GO:0008168">
    <property type="term" value="F:methyltransferase activity"/>
    <property type="evidence" value="ECO:0007669"/>
    <property type="project" value="UniProtKB-KW"/>
</dbReference>
<keyword evidence="5" id="KW-1185">Reference proteome</keyword>
<evidence type="ECO:0000313" key="5">
    <source>
        <dbReference type="Proteomes" id="UP001303614"/>
    </source>
</evidence>
<dbReference type="OrthoDB" id="9801609at2"/>
<reference evidence="3 4" key="1">
    <citation type="submission" date="2016-05" db="EMBL/GenBank/DDBJ databases">
        <title>Pathogenic, phenotypic and molecular characterisation of Xanthomonas nasturtii sp. nov. and Xanthomonas floridensis sp. nov., new species of Xanthomonas associated with watercress production in Florida.</title>
        <authorList>
            <person name="Vicente J.G."/>
            <person name="Rothwell S."/>
            <person name="Holub E.B."/>
            <person name="Studholme D.J."/>
        </authorList>
    </citation>
    <scope>NUCLEOTIDE SEQUENCE [LARGE SCALE GENOMIC DNA]</scope>
    <source>
        <strain evidence="3 4">WHRI 8848</strain>
    </source>
</reference>
<dbReference type="SUPFAM" id="SSF53335">
    <property type="entry name" value="S-adenosyl-L-methionine-dependent methyltransferases"/>
    <property type="match status" value="1"/>
</dbReference>
<gene>
    <name evidence="3" type="ORF">A7D17_05225</name>
    <name evidence="2" type="ORF">VB146_02770</name>
</gene>
<evidence type="ECO:0000313" key="2">
    <source>
        <dbReference type="EMBL" id="MEA5122811.1"/>
    </source>
</evidence>
<dbReference type="EMBL" id="LXNG01000034">
    <property type="protein sequence ID" value="OAG66326.1"/>
    <property type="molecule type" value="Genomic_DNA"/>
</dbReference>
<dbReference type="AlphaFoldDB" id="A0A1A9M8V2"/>
<name>A0A1A9M8V2_9XANT</name>
<feature type="domain" description="Methyltransferase" evidence="1">
    <location>
        <begin position="47"/>
        <end position="139"/>
    </location>
</feature>
<dbReference type="CDD" id="cd02440">
    <property type="entry name" value="AdoMet_MTases"/>
    <property type="match status" value="1"/>
</dbReference>
<dbReference type="Pfam" id="PF13649">
    <property type="entry name" value="Methyltransf_25"/>
    <property type="match status" value="1"/>
</dbReference>
<dbReference type="GO" id="GO:0032259">
    <property type="term" value="P:methylation"/>
    <property type="evidence" value="ECO:0007669"/>
    <property type="project" value="UniProtKB-KW"/>
</dbReference>
<protein>
    <submittedName>
        <fullName evidence="2 3">Methyltransferase</fullName>
        <ecNumber evidence="2">2.1.-.-</ecNumber>
    </submittedName>
</protein>
<comment type="caution">
    <text evidence="3">The sequence shown here is derived from an EMBL/GenBank/DDBJ whole genome shotgun (WGS) entry which is preliminary data.</text>
</comment>
<dbReference type="Proteomes" id="UP001303614">
    <property type="component" value="Unassembled WGS sequence"/>
</dbReference>
<dbReference type="STRING" id="1843580.A7D17_05225"/>
<dbReference type="Gene3D" id="3.40.50.150">
    <property type="entry name" value="Vaccinia Virus protein VP39"/>
    <property type="match status" value="1"/>
</dbReference>
<keyword evidence="3" id="KW-0489">Methyltransferase</keyword>
<organism evidence="3 4">
    <name type="scientific">Xanthomonas floridensis</name>
    <dbReference type="NCBI Taxonomy" id="1843580"/>
    <lineage>
        <taxon>Bacteria</taxon>
        <taxon>Pseudomonadati</taxon>
        <taxon>Pseudomonadota</taxon>
        <taxon>Gammaproteobacteria</taxon>
        <taxon>Lysobacterales</taxon>
        <taxon>Lysobacteraceae</taxon>
        <taxon>Xanthomonas</taxon>
    </lineage>
</organism>
<dbReference type="PANTHER" id="PTHR43464">
    <property type="entry name" value="METHYLTRANSFERASE"/>
    <property type="match status" value="1"/>
</dbReference>
<dbReference type="Proteomes" id="UP000077659">
    <property type="component" value="Unassembled WGS sequence"/>
</dbReference>
<dbReference type="EMBL" id="JAYFSO010000002">
    <property type="protein sequence ID" value="MEA5122811.1"/>
    <property type="molecule type" value="Genomic_DNA"/>
</dbReference>
<sequence length="207" mass="23034">MAQKTTGLHAILSAPWAYDLLQNLLGARKGRTQLIRDHIRPGPESTILDIGCGTGEIVPHLPKDSSYHGFDLSALYIDSAKRRFGHRATFHCMDIADYQPEDDSKLADVVLAVGILHHLDDGIACKLIEGARSKLKPGGRLITMDGTLVEGQSSMARNLILRDRGQNIRTPDGYRALAEKAFDRIQMRIRHDMIYVPYTHCIMECSA</sequence>
<dbReference type="InterPro" id="IPR029063">
    <property type="entry name" value="SAM-dependent_MTases_sf"/>
</dbReference>
<evidence type="ECO:0000313" key="3">
    <source>
        <dbReference type="EMBL" id="OAG66326.1"/>
    </source>
</evidence>
<accession>A0A1A9M8V2</accession>
<evidence type="ECO:0000313" key="4">
    <source>
        <dbReference type="Proteomes" id="UP000077659"/>
    </source>
</evidence>
<dbReference type="InterPro" id="IPR041698">
    <property type="entry name" value="Methyltransf_25"/>
</dbReference>
<dbReference type="RefSeq" id="WP_064510268.1">
    <property type="nucleotide sequence ID" value="NZ_JAYFSN010000005.1"/>
</dbReference>